<feature type="region of interest" description="Disordered" evidence="1">
    <location>
        <begin position="168"/>
        <end position="190"/>
    </location>
</feature>
<evidence type="ECO:0000256" key="1">
    <source>
        <dbReference type="SAM" id="MobiDB-lite"/>
    </source>
</evidence>
<dbReference type="RefSeq" id="WP_344423775.1">
    <property type="nucleotide sequence ID" value="NZ_BAAAQK010000024.1"/>
</dbReference>
<gene>
    <name evidence="3" type="ORF">GCM10009836_56860</name>
</gene>
<dbReference type="NCBIfam" id="TIGR03083">
    <property type="entry name" value="maleylpyruvate isomerase family mycothiol-dependent enzyme"/>
    <property type="match status" value="1"/>
</dbReference>
<dbReference type="NCBIfam" id="TIGR03086">
    <property type="entry name" value="TIGR03086 family metal-binding protein"/>
    <property type="match status" value="1"/>
</dbReference>
<dbReference type="InterPro" id="IPR017517">
    <property type="entry name" value="Maleyloyr_isom"/>
</dbReference>
<dbReference type="InterPro" id="IPR024344">
    <property type="entry name" value="MDMPI_metal-binding"/>
</dbReference>
<proteinExistence type="predicted"/>
<evidence type="ECO:0000259" key="2">
    <source>
        <dbReference type="Pfam" id="PF11716"/>
    </source>
</evidence>
<dbReference type="Pfam" id="PF11716">
    <property type="entry name" value="MDMPI_N"/>
    <property type="match status" value="1"/>
</dbReference>
<organism evidence="3 4">
    <name type="scientific">Pseudonocardia ailaonensis</name>
    <dbReference type="NCBI Taxonomy" id="367279"/>
    <lineage>
        <taxon>Bacteria</taxon>
        <taxon>Bacillati</taxon>
        <taxon>Actinomycetota</taxon>
        <taxon>Actinomycetes</taxon>
        <taxon>Pseudonocardiales</taxon>
        <taxon>Pseudonocardiaceae</taxon>
        <taxon>Pseudonocardia</taxon>
    </lineage>
</organism>
<dbReference type="EMBL" id="BAAAQK010000024">
    <property type="protein sequence ID" value="GAA1868959.1"/>
    <property type="molecule type" value="Genomic_DNA"/>
</dbReference>
<dbReference type="InterPro" id="IPR034660">
    <property type="entry name" value="DinB/YfiT-like"/>
</dbReference>
<dbReference type="Gene3D" id="1.20.120.450">
    <property type="entry name" value="dinb family like domain"/>
    <property type="match status" value="1"/>
</dbReference>
<dbReference type="Proteomes" id="UP001500449">
    <property type="component" value="Unassembled WGS sequence"/>
</dbReference>
<keyword evidence="4" id="KW-1185">Reference proteome</keyword>
<dbReference type="InterPro" id="IPR017520">
    <property type="entry name" value="CHP03086"/>
</dbReference>
<evidence type="ECO:0000313" key="3">
    <source>
        <dbReference type="EMBL" id="GAA1868959.1"/>
    </source>
</evidence>
<protein>
    <submittedName>
        <fullName evidence="3">TIGR03086 family metal-binding protein</fullName>
    </submittedName>
</protein>
<name>A0ABN2NIF9_9PSEU</name>
<comment type="caution">
    <text evidence="3">The sequence shown here is derived from an EMBL/GenBank/DDBJ whole genome shotgun (WGS) entry which is preliminary data.</text>
</comment>
<evidence type="ECO:0000313" key="4">
    <source>
        <dbReference type="Proteomes" id="UP001500449"/>
    </source>
</evidence>
<feature type="domain" description="Mycothiol-dependent maleylpyruvate isomerase metal-binding" evidence="2">
    <location>
        <begin position="20"/>
        <end position="132"/>
    </location>
</feature>
<reference evidence="3 4" key="1">
    <citation type="journal article" date="2019" name="Int. J. Syst. Evol. Microbiol.">
        <title>The Global Catalogue of Microorganisms (GCM) 10K type strain sequencing project: providing services to taxonomists for standard genome sequencing and annotation.</title>
        <authorList>
            <consortium name="The Broad Institute Genomics Platform"/>
            <consortium name="The Broad Institute Genome Sequencing Center for Infectious Disease"/>
            <person name="Wu L."/>
            <person name="Ma J."/>
        </authorList>
    </citation>
    <scope>NUCLEOTIDE SEQUENCE [LARGE SCALE GENOMIC DNA]</scope>
    <source>
        <strain evidence="3 4">JCM 16009</strain>
    </source>
</reference>
<dbReference type="SUPFAM" id="SSF109854">
    <property type="entry name" value="DinB/YfiT-like putative metalloenzymes"/>
    <property type="match status" value="1"/>
</dbReference>
<accession>A0ABN2NIF9</accession>
<sequence length="190" mass="20010">MTTTEIDPRTVYAGALDWAATVVGGVREDQRGLPTPCPEFDVDGLTRHLVGTVHKIALIGAGTQDPQALPATIGPDEDPLAELAAAREDMEGIWAAADVLEREVAAPWGRTPGRLALWGYVNELLVHTWDVAVSTGQHAEGPAEGSELALAIATTLVPAEREGFPFAPPVAPAVDAGPTERLANWSGHSR</sequence>